<evidence type="ECO:0000313" key="1">
    <source>
        <dbReference type="Proteomes" id="UP000046392"/>
    </source>
</evidence>
<name>A0A0N5BJQ0_STREA</name>
<protein>
    <submittedName>
        <fullName evidence="2">Secreted protein</fullName>
    </submittedName>
</protein>
<accession>A0A0N5BJQ0</accession>
<keyword evidence="1" id="KW-1185">Reference proteome</keyword>
<proteinExistence type="predicted"/>
<sequence>MKYNTLVTGICLATFIMMAHGYLDIMRLKNNHGNERINGRKLLPDFLKQDSLLNKFQYIPFSQLHWRYNNRVLSTNSRDIERYERILSLNDLQISNIQIITNSKQSKYTKSNCFLSPVQCSFFLS</sequence>
<reference evidence="2" key="1">
    <citation type="submission" date="2017-02" db="UniProtKB">
        <authorList>
            <consortium name="WormBaseParasite"/>
        </authorList>
    </citation>
    <scope>IDENTIFICATION</scope>
</reference>
<dbReference type="AlphaFoldDB" id="A0A0N5BJQ0"/>
<organism evidence="1 2">
    <name type="scientific">Strongyloides papillosus</name>
    <name type="common">Intestinal threadworm</name>
    <dbReference type="NCBI Taxonomy" id="174720"/>
    <lineage>
        <taxon>Eukaryota</taxon>
        <taxon>Metazoa</taxon>
        <taxon>Ecdysozoa</taxon>
        <taxon>Nematoda</taxon>
        <taxon>Chromadorea</taxon>
        <taxon>Rhabditida</taxon>
        <taxon>Tylenchina</taxon>
        <taxon>Panagrolaimomorpha</taxon>
        <taxon>Strongyloidoidea</taxon>
        <taxon>Strongyloididae</taxon>
        <taxon>Strongyloides</taxon>
    </lineage>
</organism>
<dbReference type="Proteomes" id="UP000046392">
    <property type="component" value="Unplaced"/>
</dbReference>
<evidence type="ECO:0000313" key="2">
    <source>
        <dbReference type="WBParaSite" id="SPAL_0000617200.1"/>
    </source>
</evidence>
<dbReference type="WBParaSite" id="SPAL_0000617200.1">
    <property type="protein sequence ID" value="SPAL_0000617200.1"/>
    <property type="gene ID" value="SPAL_0000617200"/>
</dbReference>